<dbReference type="InterPro" id="IPR016197">
    <property type="entry name" value="Chromo-like_dom_sf"/>
</dbReference>
<feature type="domain" description="Chromo" evidence="4">
    <location>
        <begin position="182"/>
        <end position="241"/>
    </location>
</feature>
<feature type="compositionally biased region" description="Polar residues" evidence="3">
    <location>
        <begin position="804"/>
        <end position="826"/>
    </location>
</feature>
<comment type="subcellular location">
    <subcellularLocation>
        <location evidence="1">Nucleus</location>
    </subcellularLocation>
</comment>
<protein>
    <submittedName>
        <fullName evidence="5">Chromo (CHRromatin organization MOdifier) domain-containing protein</fullName>
    </submittedName>
</protein>
<feature type="compositionally biased region" description="Polar residues" evidence="3">
    <location>
        <begin position="834"/>
        <end position="850"/>
    </location>
</feature>
<feature type="region of interest" description="Disordered" evidence="3">
    <location>
        <begin position="235"/>
        <end position="281"/>
    </location>
</feature>
<dbReference type="EMBL" id="JAKKPZ010000024">
    <property type="protein sequence ID" value="KAI1710815.1"/>
    <property type="molecule type" value="Genomic_DNA"/>
</dbReference>
<dbReference type="CDD" id="cd00024">
    <property type="entry name" value="CD_CSD"/>
    <property type="match status" value="3"/>
</dbReference>
<feature type="region of interest" description="Disordered" evidence="3">
    <location>
        <begin position="45"/>
        <end position="160"/>
    </location>
</feature>
<evidence type="ECO:0000256" key="2">
    <source>
        <dbReference type="ARBA" id="ARBA00023242"/>
    </source>
</evidence>
<feature type="compositionally biased region" description="Polar residues" evidence="3">
    <location>
        <begin position="131"/>
        <end position="146"/>
    </location>
</feature>
<dbReference type="InterPro" id="IPR036388">
    <property type="entry name" value="WH-like_DNA-bd_sf"/>
</dbReference>
<dbReference type="InterPro" id="IPR005818">
    <property type="entry name" value="Histone_H1/H5_H15"/>
</dbReference>
<dbReference type="InterPro" id="IPR036390">
    <property type="entry name" value="WH_DNA-bd_sf"/>
</dbReference>
<accession>A0AAD4QZ67</accession>
<feature type="compositionally biased region" description="Polar residues" evidence="3">
    <location>
        <begin position="433"/>
        <end position="448"/>
    </location>
</feature>
<name>A0AAD4QZ67_9BILA</name>
<evidence type="ECO:0000313" key="6">
    <source>
        <dbReference type="Proteomes" id="UP001201812"/>
    </source>
</evidence>
<dbReference type="Pfam" id="PF00538">
    <property type="entry name" value="Linker_histone"/>
    <property type="match status" value="1"/>
</dbReference>
<feature type="compositionally biased region" description="Basic residues" evidence="3">
    <location>
        <begin position="715"/>
        <end position="724"/>
    </location>
</feature>
<feature type="compositionally biased region" description="Polar residues" evidence="3">
    <location>
        <begin position="568"/>
        <end position="593"/>
    </location>
</feature>
<evidence type="ECO:0000313" key="5">
    <source>
        <dbReference type="EMBL" id="KAI1710815.1"/>
    </source>
</evidence>
<gene>
    <name evidence="5" type="ORF">DdX_10514</name>
</gene>
<feature type="domain" description="Chromo" evidence="4">
    <location>
        <begin position="286"/>
        <end position="345"/>
    </location>
</feature>
<comment type="caution">
    <text evidence="5">The sequence shown here is derived from an EMBL/GenBank/DDBJ whole genome shotgun (WGS) entry which is preliminary data.</text>
</comment>
<dbReference type="SUPFAM" id="SSF54160">
    <property type="entry name" value="Chromo domain-like"/>
    <property type="match status" value="2"/>
</dbReference>
<sequence length="1084" mass="119757">MRVFIKCRKTGTMIPLDVDTPDVNKVHSKVQKMLGVPADSLMFAGNPRTSFDTKEKENAVDRRKVWNNSRQIVEDSDESDSDMSVNSAPQKPTPSSGSSGCSSTQFGNSKCKSPAEKRRSQDQSPAPLKPTPTSVRESKPSSQKSKATPESKKNNKRSVSFASVEVVELSDDEPSDDAPELYYVERILDMKTVRGKRKFLVHWKGYPEDEATWECEENLGLARTLVTAYLKEAENKAKATPKSGNPGKAVNRRKNLWNNSRPISVDSDESDSEMSFAPLKPTPPPVRFERILDMKTVRGKRKFLVQWKGYSKTDAMWESEENLSLAKKLISSYLKEVGSKPKSQTAKPSPKSQKAKATPKLENVVKRRPQNSRCIVESSDDSDSDMSLYIVPQKTTPSSGRSVSSTQFGNSKCKSPAEKRRSQDQSPAPLKPTPTSVRESKPSSQKSKATPESKKGSKGAPAVSPMLEEVESDREMSDDERDLYERKKGGKRAPAVSSTPEKEMSDDGCELYNNSSPILEDSDESDSDMSVNSAPQKPTPSSGSSVASTQFATANSKCKSPAEKRRSQGQSPGPLKTTSTSVRESKPTSQKSEATPESKKGGQSAPAVSSAPEEEMSDDGCEHYNNSSPILEDSDESDSDMSVKSASEKTTPLSGSSASKNEEEFDENLGLAKKKGGKRISAVSSTPDKDMSDDERELYERIFCNKGTSSQKTKAILKSKKGNKRTSSSTREQVEKRSKDGPKLYEVERILDMRLVRDKREFLIENKPKWLRPVAVKTPNPALSQKLTLSSILRAKEQEERSSQKATPSSGSTVSSTQFGTANCKTPTGKRPSQDQSPTPLTPTQSRIQFSSPLSVTSPTAYIKFKQIGTQSPTSPSASRVHHRKVAVHQPVHPPYEEMIRTILTQMGERKALNESDLFKYLILSYKIGKDFTQIKADIKQAIKRLMIFGDIREIKGYGKGSTYQIVKKKNENQSTTSTKLNSPHSVRSLSQSMLSTSSLQTPALIRPHTSTPLWDKTSLMNIPFNGPISSSLNASPIWGTPMPFHKSSNLGYRRQADDDEVDEGIRKAAQQRKLKDTMHYLMV</sequence>
<dbReference type="Gene3D" id="1.10.10.10">
    <property type="entry name" value="Winged helix-like DNA-binding domain superfamily/Winged helix DNA-binding domain"/>
    <property type="match status" value="1"/>
</dbReference>
<feature type="compositionally biased region" description="Polar residues" evidence="3">
    <location>
        <begin position="648"/>
        <end position="659"/>
    </location>
</feature>
<dbReference type="Proteomes" id="UP001201812">
    <property type="component" value="Unassembled WGS sequence"/>
</dbReference>
<feature type="compositionally biased region" description="Basic and acidic residues" evidence="3">
    <location>
        <begin position="732"/>
        <end position="745"/>
    </location>
</feature>
<evidence type="ECO:0000256" key="3">
    <source>
        <dbReference type="SAM" id="MobiDB-lite"/>
    </source>
</evidence>
<dbReference type="GO" id="GO:0000786">
    <property type="term" value="C:nucleosome"/>
    <property type="evidence" value="ECO:0007669"/>
    <property type="project" value="InterPro"/>
</dbReference>
<feature type="compositionally biased region" description="Polar residues" evidence="3">
    <location>
        <begin position="85"/>
        <end position="94"/>
    </location>
</feature>
<dbReference type="PANTHER" id="PTHR22812">
    <property type="entry name" value="CHROMOBOX PROTEIN"/>
    <property type="match status" value="1"/>
</dbReference>
<evidence type="ECO:0000259" key="4">
    <source>
        <dbReference type="PROSITE" id="PS50013"/>
    </source>
</evidence>
<dbReference type="Pfam" id="PF00385">
    <property type="entry name" value="Chromo"/>
    <property type="match status" value="2"/>
</dbReference>
<dbReference type="AlphaFoldDB" id="A0AAD4QZ67"/>
<dbReference type="Gene3D" id="2.40.50.40">
    <property type="match status" value="2"/>
</dbReference>
<feature type="region of interest" description="Disordered" evidence="3">
    <location>
        <begin position="337"/>
        <end position="694"/>
    </location>
</feature>
<organism evidence="5 6">
    <name type="scientific">Ditylenchus destructor</name>
    <dbReference type="NCBI Taxonomy" id="166010"/>
    <lineage>
        <taxon>Eukaryota</taxon>
        <taxon>Metazoa</taxon>
        <taxon>Ecdysozoa</taxon>
        <taxon>Nematoda</taxon>
        <taxon>Chromadorea</taxon>
        <taxon>Rhabditida</taxon>
        <taxon>Tylenchina</taxon>
        <taxon>Tylenchomorpha</taxon>
        <taxon>Sphaerularioidea</taxon>
        <taxon>Anguinidae</taxon>
        <taxon>Anguininae</taxon>
        <taxon>Ditylenchus</taxon>
    </lineage>
</organism>
<dbReference type="InterPro" id="IPR000953">
    <property type="entry name" value="Chromo/chromo_shadow_dom"/>
</dbReference>
<dbReference type="GO" id="GO:0005634">
    <property type="term" value="C:nucleus"/>
    <property type="evidence" value="ECO:0007669"/>
    <property type="project" value="UniProtKB-SubCell"/>
</dbReference>
<feature type="compositionally biased region" description="Acidic residues" evidence="3">
    <location>
        <begin position="468"/>
        <end position="482"/>
    </location>
</feature>
<dbReference type="SUPFAM" id="SSF46785">
    <property type="entry name" value="Winged helix' DNA-binding domain"/>
    <property type="match status" value="1"/>
</dbReference>
<feature type="compositionally biased region" description="Low complexity" evidence="3">
    <location>
        <begin position="345"/>
        <end position="360"/>
    </location>
</feature>
<dbReference type="SMART" id="SM00298">
    <property type="entry name" value="CHROMO"/>
    <property type="match status" value="2"/>
</dbReference>
<feature type="compositionally biased region" description="Basic and acidic residues" evidence="3">
    <location>
        <begin position="51"/>
        <end position="64"/>
    </location>
</feature>
<keyword evidence="2" id="KW-0539">Nucleus</keyword>
<feature type="region of interest" description="Disordered" evidence="3">
    <location>
        <begin position="710"/>
        <end position="745"/>
    </location>
</feature>
<evidence type="ECO:0000256" key="1">
    <source>
        <dbReference type="ARBA" id="ARBA00004123"/>
    </source>
</evidence>
<proteinExistence type="predicted"/>
<feature type="compositionally biased region" description="Polar residues" evidence="3">
    <location>
        <begin position="534"/>
        <end position="558"/>
    </location>
</feature>
<dbReference type="GO" id="GO:0006334">
    <property type="term" value="P:nucleosome assembly"/>
    <property type="evidence" value="ECO:0007669"/>
    <property type="project" value="InterPro"/>
</dbReference>
<dbReference type="InterPro" id="IPR051219">
    <property type="entry name" value="Heterochromatin_chromo-domain"/>
</dbReference>
<feature type="compositionally biased region" description="Polar residues" evidence="3">
    <location>
        <begin position="393"/>
        <end position="413"/>
    </location>
</feature>
<feature type="region of interest" description="Disordered" evidence="3">
    <location>
        <begin position="796"/>
        <end position="850"/>
    </location>
</feature>
<dbReference type="PROSITE" id="PS50013">
    <property type="entry name" value="CHROMO_2"/>
    <property type="match status" value="2"/>
</dbReference>
<keyword evidence="6" id="KW-1185">Reference proteome</keyword>
<dbReference type="GO" id="GO:0003677">
    <property type="term" value="F:DNA binding"/>
    <property type="evidence" value="ECO:0007669"/>
    <property type="project" value="InterPro"/>
</dbReference>
<reference evidence="5" key="1">
    <citation type="submission" date="2022-01" db="EMBL/GenBank/DDBJ databases">
        <title>Genome Sequence Resource for Two Populations of Ditylenchus destructor, the Migratory Endoparasitic Phytonematode.</title>
        <authorList>
            <person name="Zhang H."/>
            <person name="Lin R."/>
            <person name="Xie B."/>
        </authorList>
    </citation>
    <scope>NUCLEOTIDE SEQUENCE</scope>
    <source>
        <strain evidence="5">BazhouSP</strain>
    </source>
</reference>
<dbReference type="InterPro" id="IPR023780">
    <property type="entry name" value="Chromo_domain"/>
</dbReference>